<dbReference type="SUPFAM" id="SSF82171">
    <property type="entry name" value="DPP6 N-terminal domain-like"/>
    <property type="match status" value="1"/>
</dbReference>
<feature type="region of interest" description="Disordered" evidence="5">
    <location>
        <begin position="623"/>
        <end position="643"/>
    </location>
</feature>
<dbReference type="RefSeq" id="WP_187733621.1">
    <property type="nucleotide sequence ID" value="NZ_BMFN01000001.1"/>
</dbReference>
<evidence type="ECO:0000256" key="1">
    <source>
        <dbReference type="ARBA" id="ARBA00004442"/>
    </source>
</evidence>
<evidence type="ECO:0000256" key="3">
    <source>
        <dbReference type="ARBA" id="ARBA00023237"/>
    </source>
</evidence>
<evidence type="ECO:0000313" key="8">
    <source>
        <dbReference type="Proteomes" id="UP000516093"/>
    </source>
</evidence>
<evidence type="ECO:0000313" key="7">
    <source>
        <dbReference type="EMBL" id="QNP53406.1"/>
    </source>
</evidence>
<dbReference type="InterPro" id="IPR006665">
    <property type="entry name" value="OmpA-like"/>
</dbReference>
<dbReference type="InterPro" id="IPR011659">
    <property type="entry name" value="WD40"/>
</dbReference>
<proteinExistence type="predicted"/>
<dbReference type="InterPro" id="IPR036737">
    <property type="entry name" value="OmpA-like_sf"/>
</dbReference>
<dbReference type="InterPro" id="IPR050330">
    <property type="entry name" value="Bact_OuterMem_StrucFunc"/>
</dbReference>
<dbReference type="PANTHER" id="PTHR30329:SF21">
    <property type="entry name" value="LIPOPROTEIN YIAD-RELATED"/>
    <property type="match status" value="1"/>
</dbReference>
<dbReference type="PRINTS" id="PR01021">
    <property type="entry name" value="OMPADOMAIN"/>
</dbReference>
<evidence type="ECO:0000256" key="4">
    <source>
        <dbReference type="PROSITE-ProRule" id="PRU00473"/>
    </source>
</evidence>
<dbReference type="KEGG" id="hqi:H9L05_07400"/>
<dbReference type="Gene3D" id="3.30.1330.60">
    <property type="entry name" value="OmpA-like domain"/>
    <property type="match status" value="1"/>
</dbReference>
<sequence>MKNSIIVWAAAGSVAALGLSGCATSESGTKADKRFARGEYETAIALYKAQAERGKNAPQSNFRVGESYRLSNRIEQAELYYKMAVGAGLKNADAGFYYGLALKANGKYDEAIAQFDDYVKLGTNRALAARAEIEAKNTRLSKELLALKTRDEIQPLDQINSESADFSATMIPDTKEIVFASGRDGKKYLGNGEGFNDLYAIRFEDAEKMTGGTVRKLEPIFNTEGTHEASATYSPDGKMVVFARSNSGKKKGYLSVDLWASYYRSGAWTEPALININDRTTDDFSPVFSPDGETLYFASGRKGGEGGTDLYKATIAANGRFAPAENLGPEINTPGNESFPAVAPDGTLFFSSDGHPGIGKLDVFVVDKGKVRNLGAPFNSSGDDFAPYFTAQNVGVFSSNRAGGKGSDDLYRFRRNTTKLVNFFVDGTVLERDAKTGTTKPVASENVELFANGNRKLLEVTTDAEGKFSFKLDSATTYALVADRPGYFTARTSVTTVGKMPAQDQLPDLVNDIRLPATLTLNKIVKNVAIVVENIFYDYNKADIRPDAAIELDKLVETLNDNPKITIELSSHTDSRGKDAYNASLSQRRAQSAVDYIISKGIAKERITAKGYGETQPVVRNAKTEEQHQRNRRTEFKVTRIEE</sequence>
<accession>A0A7H0GYP0</accession>
<dbReference type="InterPro" id="IPR011990">
    <property type="entry name" value="TPR-like_helical_dom_sf"/>
</dbReference>
<evidence type="ECO:0000256" key="5">
    <source>
        <dbReference type="SAM" id="MobiDB-lite"/>
    </source>
</evidence>
<comment type="subcellular location">
    <subcellularLocation>
        <location evidence="1">Cell outer membrane</location>
    </subcellularLocation>
</comment>
<name>A0A7H0GYP0_9BACT</name>
<dbReference type="Proteomes" id="UP000516093">
    <property type="component" value="Chromosome"/>
</dbReference>
<dbReference type="Gene3D" id="2.120.10.30">
    <property type="entry name" value="TolB, C-terminal domain"/>
    <property type="match status" value="1"/>
</dbReference>
<dbReference type="GO" id="GO:0009279">
    <property type="term" value="C:cell outer membrane"/>
    <property type="evidence" value="ECO:0007669"/>
    <property type="project" value="UniProtKB-SubCell"/>
</dbReference>
<dbReference type="SUPFAM" id="SSF103088">
    <property type="entry name" value="OmpA-like"/>
    <property type="match status" value="1"/>
</dbReference>
<dbReference type="Pfam" id="PF07676">
    <property type="entry name" value="PD40"/>
    <property type="match status" value="3"/>
</dbReference>
<keyword evidence="2 4" id="KW-0472">Membrane</keyword>
<dbReference type="PROSITE" id="PS51257">
    <property type="entry name" value="PROKAR_LIPOPROTEIN"/>
    <property type="match status" value="1"/>
</dbReference>
<dbReference type="Pfam" id="PF00691">
    <property type="entry name" value="OmpA"/>
    <property type="match status" value="1"/>
</dbReference>
<dbReference type="InterPro" id="IPR011042">
    <property type="entry name" value="6-blade_b-propeller_TolB-like"/>
</dbReference>
<keyword evidence="3" id="KW-0998">Cell outer membrane</keyword>
<dbReference type="Gene3D" id="2.60.40.1120">
    <property type="entry name" value="Carboxypeptidase-like, regulatory domain"/>
    <property type="match status" value="1"/>
</dbReference>
<evidence type="ECO:0000259" key="6">
    <source>
        <dbReference type="PROSITE" id="PS51123"/>
    </source>
</evidence>
<dbReference type="PANTHER" id="PTHR30329">
    <property type="entry name" value="STATOR ELEMENT OF FLAGELLAR MOTOR COMPLEX"/>
    <property type="match status" value="1"/>
</dbReference>
<gene>
    <name evidence="7" type="ORF">H9L05_07400</name>
</gene>
<dbReference type="SUPFAM" id="SSF49478">
    <property type="entry name" value="Cna protein B-type domain"/>
    <property type="match status" value="1"/>
</dbReference>
<dbReference type="CDD" id="cd07185">
    <property type="entry name" value="OmpA_C-like"/>
    <property type="match status" value="1"/>
</dbReference>
<protein>
    <submittedName>
        <fullName evidence="7">PD40 domain-containing protein</fullName>
    </submittedName>
</protein>
<dbReference type="PROSITE" id="PS51123">
    <property type="entry name" value="OMPA_2"/>
    <property type="match status" value="1"/>
</dbReference>
<reference evidence="7 8" key="1">
    <citation type="submission" date="2020-08" db="EMBL/GenBank/DDBJ databases">
        <title>Genome sequence of Hymenobacter qilianensis JCM 19763T.</title>
        <authorList>
            <person name="Hyun D.-W."/>
            <person name="Bae J.-W."/>
        </authorList>
    </citation>
    <scope>NUCLEOTIDE SEQUENCE [LARGE SCALE GENOMIC DNA]</scope>
    <source>
        <strain evidence="7 8">JCM 19763</strain>
    </source>
</reference>
<dbReference type="SUPFAM" id="SSF48452">
    <property type="entry name" value="TPR-like"/>
    <property type="match status" value="1"/>
</dbReference>
<evidence type="ECO:0000256" key="2">
    <source>
        <dbReference type="ARBA" id="ARBA00023136"/>
    </source>
</evidence>
<organism evidence="7 8">
    <name type="scientific">Hymenobacter qilianensis</name>
    <dbReference type="NCBI Taxonomy" id="1385715"/>
    <lineage>
        <taxon>Bacteria</taxon>
        <taxon>Pseudomonadati</taxon>
        <taxon>Bacteroidota</taxon>
        <taxon>Cytophagia</taxon>
        <taxon>Cytophagales</taxon>
        <taxon>Hymenobacteraceae</taxon>
        <taxon>Hymenobacter</taxon>
    </lineage>
</organism>
<dbReference type="Gene3D" id="1.25.40.10">
    <property type="entry name" value="Tetratricopeptide repeat domain"/>
    <property type="match status" value="1"/>
</dbReference>
<dbReference type="EMBL" id="CP060784">
    <property type="protein sequence ID" value="QNP53406.1"/>
    <property type="molecule type" value="Genomic_DNA"/>
</dbReference>
<dbReference type="InterPro" id="IPR006664">
    <property type="entry name" value="OMP_bac"/>
</dbReference>
<feature type="domain" description="OmpA-like" evidence="6">
    <location>
        <begin position="524"/>
        <end position="642"/>
    </location>
</feature>
<dbReference type="AlphaFoldDB" id="A0A7H0GYP0"/>
<keyword evidence="8" id="KW-1185">Reference proteome</keyword>